<dbReference type="SUPFAM" id="SSF52540">
    <property type="entry name" value="P-loop containing nucleoside triphosphate hydrolases"/>
    <property type="match status" value="1"/>
</dbReference>
<comment type="caution">
    <text evidence="5">The sequence shown here is derived from an EMBL/GenBank/DDBJ whole genome shotgun (WGS) entry which is preliminary data.</text>
</comment>
<dbReference type="CDD" id="cd03228">
    <property type="entry name" value="ABCC_MRP_Like"/>
    <property type="match status" value="1"/>
</dbReference>
<reference evidence="5 6" key="1">
    <citation type="submission" date="2018-12" db="EMBL/GenBank/DDBJ databases">
        <authorList>
            <person name="Lunina O.N."/>
            <person name="Grouzdev D.S."/>
            <person name="Gorlenko V.M."/>
            <person name="Savvichev A.S."/>
        </authorList>
    </citation>
    <scope>NUCLEOTIDE SEQUENCE [LARGE SCALE GENOMIC DNA]</scope>
    <source>
        <strain evidence="5 6">BrKhr-17</strain>
    </source>
</reference>
<proteinExistence type="predicted"/>
<dbReference type="InterPro" id="IPR003593">
    <property type="entry name" value="AAA+_ATPase"/>
</dbReference>
<dbReference type="AlphaFoldDB" id="A0A432AXD6"/>
<organism evidence="5 6">
    <name type="scientific">Chlorobium phaeovibrioides</name>
    <dbReference type="NCBI Taxonomy" id="1094"/>
    <lineage>
        <taxon>Bacteria</taxon>
        <taxon>Pseudomonadati</taxon>
        <taxon>Chlorobiota</taxon>
        <taxon>Chlorobiia</taxon>
        <taxon>Chlorobiales</taxon>
        <taxon>Chlorobiaceae</taxon>
        <taxon>Chlorobium/Pelodictyon group</taxon>
        <taxon>Chlorobium</taxon>
    </lineage>
</organism>
<dbReference type="InterPro" id="IPR003439">
    <property type="entry name" value="ABC_transporter-like_ATP-bd"/>
</dbReference>
<dbReference type="InterPro" id="IPR027417">
    <property type="entry name" value="P-loop_NTPase"/>
</dbReference>
<dbReference type="GO" id="GO:0005524">
    <property type="term" value="F:ATP binding"/>
    <property type="evidence" value="ECO:0007669"/>
    <property type="project" value="UniProtKB-KW"/>
</dbReference>
<dbReference type="EMBL" id="WUBZ01000010">
    <property type="protein sequence ID" value="MWV54277.1"/>
    <property type="molecule type" value="Genomic_DNA"/>
</dbReference>
<name>A0A432AXD6_CHLPH</name>
<dbReference type="RefSeq" id="WP_126383367.1">
    <property type="nucleotide sequence ID" value="NZ_RXYK01000001.1"/>
</dbReference>
<evidence type="ECO:0000256" key="2">
    <source>
        <dbReference type="ARBA" id="ARBA00022840"/>
    </source>
</evidence>
<dbReference type="PANTHER" id="PTHR43423:SF1">
    <property type="entry name" value="ABC TRANSPORTER I FAMILY MEMBER 17"/>
    <property type="match status" value="1"/>
</dbReference>
<keyword evidence="1" id="KW-0547">Nucleotide-binding</keyword>
<evidence type="ECO:0000256" key="1">
    <source>
        <dbReference type="ARBA" id="ARBA00022741"/>
    </source>
</evidence>
<dbReference type="Proteomes" id="UP000489351">
    <property type="component" value="Unassembled WGS sequence"/>
</dbReference>
<dbReference type="PROSITE" id="PS50893">
    <property type="entry name" value="ABC_TRANSPORTER_2"/>
    <property type="match status" value="1"/>
</dbReference>
<sequence length="225" mass="25183">MTEPILEIQDLSFSYEAGGGEIFSHLNLRVEEGEFLLVKGPSGMGKSTLLRLICRLQQPRTGIIRYQGREITLIAPSVLRSSISFVAQIPKMTDASVRDNLLLPFSFAVNKAKTAPSDESLELMLRNFYLESVSLSQSAMKLSIGQMQRLAIMRAILLNPDILLLDEPTSALDPESAGMVFSLIERLNIDEGKTLITVTHSDYAPKLPRAAIYRLHERTLHREER</sequence>
<keyword evidence="2 5" id="KW-0067">ATP-binding</keyword>
<dbReference type="PANTHER" id="PTHR43423">
    <property type="entry name" value="ABC TRANSPORTER I FAMILY MEMBER 17"/>
    <property type="match status" value="1"/>
</dbReference>
<dbReference type="Pfam" id="PF00005">
    <property type="entry name" value="ABC_tran"/>
    <property type="match status" value="1"/>
</dbReference>
<dbReference type="EMBL" id="RXYK01000001">
    <property type="protein sequence ID" value="RTY39995.1"/>
    <property type="molecule type" value="Genomic_DNA"/>
</dbReference>
<dbReference type="GO" id="GO:0016887">
    <property type="term" value="F:ATP hydrolysis activity"/>
    <property type="evidence" value="ECO:0007669"/>
    <property type="project" value="InterPro"/>
</dbReference>
<protein>
    <submittedName>
        <fullName evidence="5">ATP-binding cassette domain-containing protein</fullName>
    </submittedName>
</protein>
<accession>A0A432AXD6</accession>
<gene>
    <name evidence="5" type="ORF">EKD02_00950</name>
    <name evidence="4" type="ORF">GJ685_04255</name>
</gene>
<keyword evidence="7" id="KW-1185">Reference proteome</keyword>
<reference evidence="4 7" key="2">
    <citation type="submission" date="2019-11" db="EMBL/GenBank/DDBJ databases">
        <title>Green- and brown-colored morphotypes of Chlorobia in the stratified aquatic ecosystems of Kandalaksha Gulf (White Sea): A model for study of the accessory genome evolution.</title>
        <authorList>
            <person name="Grouzdev D.S."/>
        </authorList>
    </citation>
    <scope>NUCLEOTIDE SEQUENCE [LARGE SCALE GENOMIC DNA]</scope>
    <source>
        <strain evidence="4 7">ZM</strain>
    </source>
</reference>
<feature type="domain" description="ABC transporter" evidence="3">
    <location>
        <begin position="6"/>
        <end position="225"/>
    </location>
</feature>
<evidence type="ECO:0000313" key="5">
    <source>
        <dbReference type="EMBL" id="RTY39995.1"/>
    </source>
</evidence>
<evidence type="ECO:0000313" key="6">
    <source>
        <dbReference type="Proteomes" id="UP000279908"/>
    </source>
</evidence>
<evidence type="ECO:0000313" key="7">
    <source>
        <dbReference type="Proteomes" id="UP000489351"/>
    </source>
</evidence>
<dbReference type="Gene3D" id="3.40.50.300">
    <property type="entry name" value="P-loop containing nucleotide triphosphate hydrolases"/>
    <property type="match status" value="1"/>
</dbReference>
<evidence type="ECO:0000313" key="4">
    <source>
        <dbReference type="EMBL" id="MWV54277.1"/>
    </source>
</evidence>
<evidence type="ECO:0000259" key="3">
    <source>
        <dbReference type="PROSITE" id="PS50893"/>
    </source>
</evidence>
<dbReference type="Proteomes" id="UP000279908">
    <property type="component" value="Unassembled WGS sequence"/>
</dbReference>
<dbReference type="SMART" id="SM00382">
    <property type="entry name" value="AAA"/>
    <property type="match status" value="1"/>
</dbReference>